<evidence type="ECO:0000259" key="3">
    <source>
        <dbReference type="Pfam" id="PF13649"/>
    </source>
</evidence>
<protein>
    <submittedName>
        <fullName evidence="4">Class I SAM-dependent methyltransferase</fullName>
    </submittedName>
</protein>
<gene>
    <name evidence="4" type="ORF">KGF86_11870</name>
</gene>
<dbReference type="Proteomes" id="UP000681870">
    <property type="component" value="Unassembled WGS sequence"/>
</dbReference>
<dbReference type="CDD" id="cd02440">
    <property type="entry name" value="AdoMet_MTases"/>
    <property type="match status" value="1"/>
</dbReference>
<dbReference type="GO" id="GO:0032259">
    <property type="term" value="P:methylation"/>
    <property type="evidence" value="ECO:0007669"/>
    <property type="project" value="UniProtKB-KW"/>
</dbReference>
<dbReference type="EMBL" id="JAGXBY010000003">
    <property type="protein sequence ID" value="MBS3680916.1"/>
    <property type="molecule type" value="Genomic_DNA"/>
</dbReference>
<sequence length="248" mass="29045">MNYGKSFADVYSKHLIHFSVQVAPRIYKYISTKSNKKEVLDLCCGTGQLAYYFLTKDFQVTGIDISNDMLYHAKELSKQFIEKGKAEFYNDDARYFSLNKKFPNIVSTYDALNHLEDEQSLIQCFQQVYEHLEDDGIFIFDLNTKLGLSKGGTFIREEETLFSVAQSMFEPLRNKAFTRYYGFVKNDDSPDYYKYDEVIYNTIFKMEDVREYLYNAGFGSVEFAHLVNLFKIVEEPESEERVFIIATK</sequence>
<keyword evidence="1 4" id="KW-0489">Methyltransferase</keyword>
<comment type="caution">
    <text evidence="4">The sequence shown here is derived from an EMBL/GenBank/DDBJ whole genome shotgun (WGS) entry which is preliminary data.</text>
</comment>
<name>A0ABS5MF13_9BACI</name>
<evidence type="ECO:0000256" key="2">
    <source>
        <dbReference type="ARBA" id="ARBA00022679"/>
    </source>
</evidence>
<dbReference type="Gene3D" id="3.40.50.150">
    <property type="entry name" value="Vaccinia Virus protein VP39"/>
    <property type="match status" value="1"/>
</dbReference>
<keyword evidence="2" id="KW-0808">Transferase</keyword>
<dbReference type="PANTHER" id="PTHR43861:SF1">
    <property type="entry name" value="TRANS-ACONITATE 2-METHYLTRANSFERASE"/>
    <property type="match status" value="1"/>
</dbReference>
<dbReference type="PANTHER" id="PTHR43861">
    <property type="entry name" value="TRANS-ACONITATE 2-METHYLTRANSFERASE-RELATED"/>
    <property type="match status" value="1"/>
</dbReference>
<reference evidence="4 5" key="1">
    <citation type="submission" date="2021-05" db="EMBL/GenBank/DDBJ databases">
        <title>Ornithinibacillus massiliensis sp. nov.</title>
        <authorList>
            <person name="Iwaza R."/>
            <person name="Lagier J.-C."/>
            <person name="Raoult D."/>
        </authorList>
    </citation>
    <scope>NUCLEOTIDE SEQUENCE [LARGE SCALE GENOMIC DNA]</scope>
    <source>
        <strain evidence="4 5">Marseille-P3601</strain>
    </source>
</reference>
<dbReference type="Gene3D" id="2.20.25.110">
    <property type="entry name" value="S-adenosyl-L-methionine-dependent methyltransferases"/>
    <property type="match status" value="1"/>
</dbReference>
<evidence type="ECO:0000256" key="1">
    <source>
        <dbReference type="ARBA" id="ARBA00022603"/>
    </source>
</evidence>
<evidence type="ECO:0000313" key="4">
    <source>
        <dbReference type="EMBL" id="MBS3680916.1"/>
    </source>
</evidence>
<organism evidence="4 5">
    <name type="scientific">Ornithinibacillus massiliensis</name>
    <dbReference type="NCBI Taxonomy" id="1944633"/>
    <lineage>
        <taxon>Bacteria</taxon>
        <taxon>Bacillati</taxon>
        <taxon>Bacillota</taxon>
        <taxon>Bacilli</taxon>
        <taxon>Bacillales</taxon>
        <taxon>Bacillaceae</taxon>
        <taxon>Ornithinibacillus</taxon>
    </lineage>
</organism>
<accession>A0ABS5MF13</accession>
<keyword evidence="5" id="KW-1185">Reference proteome</keyword>
<dbReference type="SUPFAM" id="SSF53335">
    <property type="entry name" value="S-adenosyl-L-methionine-dependent methyltransferases"/>
    <property type="match status" value="1"/>
</dbReference>
<dbReference type="InterPro" id="IPR041698">
    <property type="entry name" value="Methyltransf_25"/>
</dbReference>
<dbReference type="GO" id="GO:0008168">
    <property type="term" value="F:methyltransferase activity"/>
    <property type="evidence" value="ECO:0007669"/>
    <property type="project" value="UniProtKB-KW"/>
</dbReference>
<proteinExistence type="predicted"/>
<dbReference type="InterPro" id="IPR029063">
    <property type="entry name" value="SAM-dependent_MTases_sf"/>
</dbReference>
<evidence type="ECO:0000313" key="5">
    <source>
        <dbReference type="Proteomes" id="UP000681870"/>
    </source>
</evidence>
<feature type="domain" description="Methyltransferase" evidence="3">
    <location>
        <begin position="39"/>
        <end position="136"/>
    </location>
</feature>
<dbReference type="Pfam" id="PF13649">
    <property type="entry name" value="Methyltransf_25"/>
    <property type="match status" value="1"/>
</dbReference>
<dbReference type="RefSeq" id="WP_211741987.1">
    <property type="nucleotide sequence ID" value="NZ_JAGXBY010000003.1"/>
</dbReference>